<gene>
    <name evidence="9" type="ORF">GCM10009606_18340</name>
</gene>
<feature type="transmembrane region" description="Helical" evidence="7">
    <location>
        <begin position="93"/>
        <end position="113"/>
    </location>
</feature>
<comment type="subcellular location">
    <subcellularLocation>
        <location evidence="1 7">Cell membrane</location>
        <topology evidence="1 7">Multi-pass membrane protein</topology>
    </subcellularLocation>
</comment>
<dbReference type="CDD" id="cd06261">
    <property type="entry name" value="TM_PBP2"/>
    <property type="match status" value="1"/>
</dbReference>
<evidence type="ECO:0000256" key="7">
    <source>
        <dbReference type="RuleBase" id="RU363032"/>
    </source>
</evidence>
<keyword evidence="3" id="KW-1003">Cell membrane</keyword>
<keyword evidence="5 7" id="KW-1133">Transmembrane helix</keyword>
<accession>A0ABP4F2C6</accession>
<dbReference type="Pfam" id="PF00528">
    <property type="entry name" value="BPD_transp_1"/>
    <property type="match status" value="1"/>
</dbReference>
<feature type="transmembrane region" description="Helical" evidence="7">
    <location>
        <begin position="9"/>
        <end position="26"/>
    </location>
</feature>
<keyword evidence="4 7" id="KW-0812">Transmembrane</keyword>
<evidence type="ECO:0000256" key="5">
    <source>
        <dbReference type="ARBA" id="ARBA00022989"/>
    </source>
</evidence>
<dbReference type="EMBL" id="BAAAJE010000006">
    <property type="protein sequence ID" value="GAA1138956.1"/>
    <property type="molecule type" value="Genomic_DNA"/>
</dbReference>
<dbReference type="PROSITE" id="PS50928">
    <property type="entry name" value="ABC_TM1"/>
    <property type="match status" value="1"/>
</dbReference>
<keyword evidence="2 7" id="KW-0813">Transport</keyword>
<dbReference type="Proteomes" id="UP001499979">
    <property type="component" value="Unassembled WGS sequence"/>
</dbReference>
<evidence type="ECO:0000256" key="2">
    <source>
        <dbReference type="ARBA" id="ARBA00022448"/>
    </source>
</evidence>
<feature type="transmembrane region" description="Helical" evidence="7">
    <location>
        <begin position="60"/>
        <end position="81"/>
    </location>
</feature>
<feature type="transmembrane region" description="Helical" evidence="7">
    <location>
        <begin position="185"/>
        <end position="206"/>
    </location>
</feature>
<organism evidence="9 10">
    <name type="scientific">Nocardioides aquiterrae</name>
    <dbReference type="NCBI Taxonomy" id="203799"/>
    <lineage>
        <taxon>Bacteria</taxon>
        <taxon>Bacillati</taxon>
        <taxon>Actinomycetota</taxon>
        <taxon>Actinomycetes</taxon>
        <taxon>Propionibacteriales</taxon>
        <taxon>Nocardioidaceae</taxon>
        <taxon>Nocardioides</taxon>
    </lineage>
</organism>
<evidence type="ECO:0000259" key="8">
    <source>
        <dbReference type="PROSITE" id="PS50928"/>
    </source>
</evidence>
<keyword evidence="10" id="KW-1185">Reference proteome</keyword>
<dbReference type="InterPro" id="IPR035906">
    <property type="entry name" value="MetI-like_sf"/>
</dbReference>
<reference evidence="10" key="1">
    <citation type="journal article" date="2019" name="Int. J. Syst. Evol. Microbiol.">
        <title>The Global Catalogue of Microorganisms (GCM) 10K type strain sequencing project: providing services to taxonomists for standard genome sequencing and annotation.</title>
        <authorList>
            <consortium name="The Broad Institute Genomics Platform"/>
            <consortium name="The Broad Institute Genome Sequencing Center for Infectious Disease"/>
            <person name="Wu L."/>
            <person name="Ma J."/>
        </authorList>
    </citation>
    <scope>NUCLEOTIDE SEQUENCE [LARGE SCALE GENOMIC DNA]</scope>
    <source>
        <strain evidence="10">JCM 11813</strain>
    </source>
</reference>
<dbReference type="Gene3D" id="1.10.3720.10">
    <property type="entry name" value="MetI-like"/>
    <property type="match status" value="1"/>
</dbReference>
<dbReference type="SUPFAM" id="SSF161098">
    <property type="entry name" value="MetI-like"/>
    <property type="match status" value="1"/>
</dbReference>
<dbReference type="InterPro" id="IPR000515">
    <property type="entry name" value="MetI-like"/>
</dbReference>
<feature type="transmembrane region" description="Helical" evidence="7">
    <location>
        <begin position="218"/>
        <end position="237"/>
    </location>
</feature>
<feature type="transmembrane region" description="Helical" evidence="7">
    <location>
        <begin position="162"/>
        <end position="179"/>
    </location>
</feature>
<dbReference type="PANTHER" id="PTHR30151">
    <property type="entry name" value="ALKANE SULFONATE ABC TRANSPORTER-RELATED, MEMBRANE SUBUNIT"/>
    <property type="match status" value="1"/>
</dbReference>
<evidence type="ECO:0000313" key="10">
    <source>
        <dbReference type="Proteomes" id="UP001499979"/>
    </source>
</evidence>
<evidence type="ECO:0000256" key="4">
    <source>
        <dbReference type="ARBA" id="ARBA00022692"/>
    </source>
</evidence>
<sequence length="253" mass="28120">MSRDKAKRGVLSLLALLCVVVGWVYWSEKSGLLPSLGEVAAATPDFFSDPDVYAGVWATLHRVVISVLIALALGLLAAVLSKRGGLAGKVVDVYVSLAVAVPSTVAALIALFIFKRSEIGVYVVVTLVIWPFMVMTLRGGLQMMDRKLDDMASVYRMSRSRRLTRVVVPQIVPYLFAAARSENAHAWRVVVLAEVFAINSGMGAMFTRAYDRFLLEEVVLWIITFMVILLVIEYAILRPLEGYFMRWRFSDVP</sequence>
<keyword evidence="6 7" id="KW-0472">Membrane</keyword>
<evidence type="ECO:0000256" key="1">
    <source>
        <dbReference type="ARBA" id="ARBA00004651"/>
    </source>
</evidence>
<evidence type="ECO:0000256" key="3">
    <source>
        <dbReference type="ARBA" id="ARBA00022475"/>
    </source>
</evidence>
<comment type="similarity">
    <text evidence="7">Belongs to the binding-protein-dependent transport system permease family.</text>
</comment>
<name>A0ABP4F2C6_9ACTN</name>
<comment type="caution">
    <text evidence="9">The sequence shown here is derived from an EMBL/GenBank/DDBJ whole genome shotgun (WGS) entry which is preliminary data.</text>
</comment>
<evidence type="ECO:0000256" key="6">
    <source>
        <dbReference type="ARBA" id="ARBA00023136"/>
    </source>
</evidence>
<evidence type="ECO:0000313" key="9">
    <source>
        <dbReference type="EMBL" id="GAA1138956.1"/>
    </source>
</evidence>
<proteinExistence type="inferred from homology"/>
<feature type="transmembrane region" description="Helical" evidence="7">
    <location>
        <begin position="119"/>
        <end position="141"/>
    </location>
</feature>
<feature type="domain" description="ABC transmembrane type-1" evidence="8">
    <location>
        <begin position="56"/>
        <end position="236"/>
    </location>
</feature>
<protein>
    <submittedName>
        <fullName evidence="9">ABC transporter permease</fullName>
    </submittedName>
</protein>
<dbReference type="PANTHER" id="PTHR30151:SF38">
    <property type="entry name" value="ALIPHATIC SULFONATES TRANSPORT PERMEASE PROTEIN SSUC-RELATED"/>
    <property type="match status" value="1"/>
</dbReference>